<evidence type="ECO:0000256" key="2">
    <source>
        <dbReference type="ARBA" id="ARBA00023295"/>
    </source>
</evidence>
<dbReference type="PANTHER" id="PTHR10357:SF210">
    <property type="entry name" value="MALTODEXTRIN GLUCOSIDASE"/>
    <property type="match status" value="1"/>
</dbReference>
<dbReference type="AlphaFoldDB" id="A0A832W4G6"/>
<protein>
    <submittedName>
        <fullName evidence="4">Alpha-amylase</fullName>
    </submittedName>
</protein>
<name>A0A832W4G6_9CREN</name>
<dbReference type="EMBL" id="DUJP01000024">
    <property type="protein sequence ID" value="HII46929.1"/>
    <property type="molecule type" value="Genomic_DNA"/>
</dbReference>
<feature type="domain" description="Glycosyl hydrolase family 13 catalytic" evidence="3">
    <location>
        <begin position="148"/>
        <end position="486"/>
    </location>
</feature>
<proteinExistence type="predicted"/>
<keyword evidence="2" id="KW-0326">Glycosidase</keyword>
<dbReference type="GO" id="GO:0016798">
    <property type="term" value="F:hydrolase activity, acting on glycosyl bonds"/>
    <property type="evidence" value="ECO:0007669"/>
    <property type="project" value="UniProtKB-KW"/>
</dbReference>
<dbReference type="SMART" id="SM00642">
    <property type="entry name" value="Aamy"/>
    <property type="match status" value="1"/>
</dbReference>
<dbReference type="PANTHER" id="PTHR10357">
    <property type="entry name" value="ALPHA-AMYLASE FAMILY MEMBER"/>
    <property type="match status" value="1"/>
</dbReference>
<evidence type="ECO:0000256" key="1">
    <source>
        <dbReference type="ARBA" id="ARBA00022801"/>
    </source>
</evidence>
<dbReference type="GeneID" id="1464931"/>
<dbReference type="SUPFAM" id="SSF51445">
    <property type="entry name" value="(Trans)glycosidases"/>
    <property type="match status" value="1"/>
</dbReference>
<keyword evidence="1" id="KW-0378">Hydrolase</keyword>
<accession>A0A832W4G6</accession>
<dbReference type="OMA" id="HPIYPAM"/>
<dbReference type="Gene3D" id="3.20.20.80">
    <property type="entry name" value="Glycosidases"/>
    <property type="match status" value="1"/>
</dbReference>
<evidence type="ECO:0000259" key="3">
    <source>
        <dbReference type="SMART" id="SM00642"/>
    </source>
</evidence>
<dbReference type="InterPro" id="IPR006047">
    <property type="entry name" value="GH13_cat_dom"/>
</dbReference>
<dbReference type="RefSeq" id="WP_011007184.1">
    <property type="nucleotide sequence ID" value="NZ_DUJP01000024.1"/>
</dbReference>
<dbReference type="Proteomes" id="UP000651120">
    <property type="component" value="Unassembled WGS sequence"/>
</dbReference>
<evidence type="ECO:0000313" key="4">
    <source>
        <dbReference type="EMBL" id="HII46929.1"/>
    </source>
</evidence>
<comment type="caution">
    <text evidence="4">The sequence shown here is derived from an EMBL/GenBank/DDBJ whole genome shotgun (WGS) entry which is preliminary data.</text>
</comment>
<reference evidence="4" key="1">
    <citation type="journal article" date="2020" name="bioRxiv">
        <title>A rank-normalized archaeal taxonomy based on genome phylogeny resolves widespread incomplete and uneven classifications.</title>
        <authorList>
            <person name="Rinke C."/>
            <person name="Chuvochina M."/>
            <person name="Mussig A.J."/>
            <person name="Chaumeil P.-A."/>
            <person name="Waite D.W."/>
            <person name="Whitman W.B."/>
            <person name="Parks D.H."/>
            <person name="Hugenholtz P."/>
        </authorList>
    </citation>
    <scope>NUCLEOTIDE SEQUENCE</scope>
    <source>
        <strain evidence="4">UBA8839</strain>
    </source>
</reference>
<dbReference type="InterPro" id="IPR017853">
    <property type="entry name" value="GH"/>
</dbReference>
<dbReference type="Pfam" id="PF00128">
    <property type="entry name" value="Alpha-amylase"/>
    <property type="match status" value="1"/>
</dbReference>
<dbReference type="GO" id="GO:0005975">
    <property type="term" value="P:carbohydrate metabolic process"/>
    <property type="evidence" value="ECO:0007669"/>
    <property type="project" value="InterPro"/>
</dbReference>
<gene>
    <name evidence="4" type="ORF">HA333_05640</name>
</gene>
<evidence type="ECO:0000313" key="5">
    <source>
        <dbReference type="Proteomes" id="UP000651120"/>
    </source>
</evidence>
<organism evidence="4 5">
    <name type="scientific">Pyrobaculum aerophilum</name>
    <dbReference type="NCBI Taxonomy" id="13773"/>
    <lineage>
        <taxon>Archaea</taxon>
        <taxon>Thermoproteota</taxon>
        <taxon>Thermoprotei</taxon>
        <taxon>Thermoproteales</taxon>
        <taxon>Thermoproteaceae</taxon>
        <taxon>Pyrobaculum</taxon>
    </lineage>
</organism>
<sequence>MACRLERWREDPYYGKVAVVHAGNGYVVGDFTGWLPGAFKGRVDLPPGLYYISDKNEACAVEPPEYPWHFPVPYMAADWGDVVELRIYAPEPPEVAGGDVVELLRGDIYNIYLGVSKRRRYQIRCCGRVLQFKSPPRPRGPGIFAMYEVLPDRAADRTRCKDLKRDFCGGTLKDAAQLAIDASSFADALYLHPIYPAMSYHRYDVVDHFQVDERLGGWDSFRALREALKNSGMGLILDVVLYHVGLRNSIFPDGPFIIRDLEFAKLIKALSERLPKYALSQLLAGEPPYETFLKAWLMPRLDYGNKAAVEYARRVIEHWTPHVDGFRLDVAHGIPPEVWAEVLAPASALYVLGEHVGNPAPFYKAIKGFTAYILYRELIQRLAGDVENLVRGVNKYIALTPPHALPYMNTFLENHDTDRAATLLGGLEPLFKGYALLYSLPGVPSIYAGGECGEPGKSADHTNRKPYRPCPGHPIARALTQLYRARRLYGLWRGPAWAVAKRGEVVVMGRGVKAEIGAKRAVISDTEKTTEIIFMSSL</sequence>